<dbReference type="Proteomes" id="UP000663865">
    <property type="component" value="Unassembled WGS sequence"/>
</dbReference>
<accession>A0A821KAD2</accession>
<name>A0A821KAD2_9BILA</name>
<evidence type="ECO:0000313" key="1">
    <source>
        <dbReference type="EMBL" id="CAF3708760.1"/>
    </source>
</evidence>
<comment type="caution">
    <text evidence="2">The sequence shown here is derived from an EMBL/GenBank/DDBJ whole genome shotgun (WGS) entry which is preliminary data.</text>
</comment>
<organism evidence="2 3">
    <name type="scientific">Rotaria socialis</name>
    <dbReference type="NCBI Taxonomy" id="392032"/>
    <lineage>
        <taxon>Eukaryota</taxon>
        <taxon>Metazoa</taxon>
        <taxon>Spiralia</taxon>
        <taxon>Gnathifera</taxon>
        <taxon>Rotifera</taxon>
        <taxon>Eurotatoria</taxon>
        <taxon>Bdelloidea</taxon>
        <taxon>Philodinida</taxon>
        <taxon>Philodinidae</taxon>
        <taxon>Rotaria</taxon>
    </lineage>
</organism>
<dbReference type="EMBL" id="CAJOBS010001486">
    <property type="protein sequence ID" value="CAF4735176.1"/>
    <property type="molecule type" value="Genomic_DNA"/>
</dbReference>
<evidence type="ECO:0000313" key="3">
    <source>
        <dbReference type="Proteomes" id="UP000663838"/>
    </source>
</evidence>
<dbReference type="AlphaFoldDB" id="A0A821KAD2"/>
<dbReference type="EMBL" id="CAJNYV010004927">
    <property type="protein sequence ID" value="CAF3708760.1"/>
    <property type="molecule type" value="Genomic_DNA"/>
</dbReference>
<reference evidence="2" key="1">
    <citation type="submission" date="2021-02" db="EMBL/GenBank/DDBJ databases">
        <authorList>
            <person name="Nowell W R."/>
        </authorList>
    </citation>
    <scope>NUCLEOTIDE SEQUENCE</scope>
</reference>
<gene>
    <name evidence="1" type="ORF">KIK155_LOCUS27175</name>
    <name evidence="2" type="ORF">TOA249_LOCUS19199</name>
</gene>
<evidence type="ECO:0000313" key="2">
    <source>
        <dbReference type="EMBL" id="CAF4735176.1"/>
    </source>
</evidence>
<protein>
    <submittedName>
        <fullName evidence="2">Uncharacterized protein</fullName>
    </submittedName>
</protein>
<sequence>MLIEKATNPQTLVQLMPYSGIVNPEHVNQMNCIPMVSPDDGENSDHDQLESVYIDDFTKKSQDFQNKEMTNSLPIEIRLGTVYTYQNSEQRTQYPNSLSNRLLSVQSLRNEEHRPRKEKDFFITFNKNKGVNDIEMFENELICAGFRATNDEQTTHRLYLRHHQKRLILELTRDADDPSYFSVKRLLKYSSKYTHIDVVRSKDNSNYSDTYDDIFDIRTSIGKAEEEELHINDDYCNFIRIKNLNQCVCEKQTQSGQKIYQFNRNLLRYFDFFQIKQTIIYDYACINSRFFGVRVLIEHQIGYDLCTNSRTQTPCLKTNNVVMAKLVSSEFSEAEAKRIWMIGTWLSDLATRCTRSDLPCSKIFCRQPSQTPTCRRVVRSTL</sequence>
<proteinExistence type="predicted"/>
<dbReference type="Proteomes" id="UP000663838">
    <property type="component" value="Unassembled WGS sequence"/>
</dbReference>